<dbReference type="SUPFAM" id="SSF81383">
    <property type="entry name" value="F-box domain"/>
    <property type="match status" value="1"/>
</dbReference>
<reference evidence="2 3" key="1">
    <citation type="journal article" date="2016" name="Mol. Biol. Evol.">
        <title>Comparative Genomics of Early-Diverging Mushroom-Forming Fungi Provides Insights into the Origins of Lignocellulose Decay Capabilities.</title>
        <authorList>
            <person name="Nagy L.G."/>
            <person name="Riley R."/>
            <person name="Tritt A."/>
            <person name="Adam C."/>
            <person name="Daum C."/>
            <person name="Floudas D."/>
            <person name="Sun H."/>
            <person name="Yadav J.S."/>
            <person name="Pangilinan J."/>
            <person name="Larsson K.H."/>
            <person name="Matsuura K."/>
            <person name="Barry K."/>
            <person name="Labutti K."/>
            <person name="Kuo R."/>
            <person name="Ohm R.A."/>
            <person name="Bhattacharya S.S."/>
            <person name="Shirouzu T."/>
            <person name="Yoshinaga Y."/>
            <person name="Martin F.M."/>
            <person name="Grigoriev I.V."/>
            <person name="Hibbett D.S."/>
        </authorList>
    </citation>
    <scope>NUCLEOTIDE SEQUENCE [LARGE SCALE GENOMIC DNA]</scope>
    <source>
        <strain evidence="2 3">HHB14362 ss-1</strain>
    </source>
</reference>
<feature type="domain" description="F-box" evidence="1">
    <location>
        <begin position="91"/>
        <end position="124"/>
    </location>
</feature>
<dbReference type="InParanoid" id="A0A165SPN2"/>
<name>A0A165SPN2_9AGAM</name>
<dbReference type="EMBL" id="KV425571">
    <property type="protein sequence ID" value="KZT25475.1"/>
    <property type="molecule type" value="Genomic_DNA"/>
</dbReference>
<dbReference type="Proteomes" id="UP000076761">
    <property type="component" value="Unassembled WGS sequence"/>
</dbReference>
<protein>
    <recommendedName>
        <fullName evidence="1">F-box domain-containing protein</fullName>
    </recommendedName>
</protein>
<sequence length="313" mass="34588">MTPVISRRLVNSGLAPTPTVKPYRTLLLPMIGCYSVSPIHWSMRWQSALDVYPAVPYHVLYNPFKHPSHLYASNLLPASSASSASSVSLMSSLAPELLDAILTYVPASSLPALALTSRAFADLVPRHAHSRTIRTKLSNARLWTWLARQDDLSAARVQSLTILPDNPADLDKAYAADFPLDERVPPGFLCAGGTNDGEAEEMLICALRRMTSLTQFRWLRVPQPCREGPGDLWDTLNRLGTVERLHVLDQSVESVAVREEVTATARSIVRTDSFLRIRGLKSLKIRTSTYTGEKDGAMLRKMLVPTPRGTAQD</sequence>
<evidence type="ECO:0000259" key="1">
    <source>
        <dbReference type="Pfam" id="PF00646"/>
    </source>
</evidence>
<dbReference type="STRING" id="1314782.A0A165SPN2"/>
<organism evidence="2 3">
    <name type="scientific">Neolentinus lepideus HHB14362 ss-1</name>
    <dbReference type="NCBI Taxonomy" id="1314782"/>
    <lineage>
        <taxon>Eukaryota</taxon>
        <taxon>Fungi</taxon>
        <taxon>Dikarya</taxon>
        <taxon>Basidiomycota</taxon>
        <taxon>Agaricomycotina</taxon>
        <taxon>Agaricomycetes</taxon>
        <taxon>Gloeophyllales</taxon>
        <taxon>Gloeophyllaceae</taxon>
        <taxon>Neolentinus</taxon>
    </lineage>
</organism>
<accession>A0A165SPN2</accession>
<evidence type="ECO:0000313" key="2">
    <source>
        <dbReference type="EMBL" id="KZT25475.1"/>
    </source>
</evidence>
<dbReference type="InterPro" id="IPR001810">
    <property type="entry name" value="F-box_dom"/>
</dbReference>
<dbReference type="Pfam" id="PF00646">
    <property type="entry name" value="F-box"/>
    <property type="match status" value="1"/>
</dbReference>
<dbReference type="InterPro" id="IPR036047">
    <property type="entry name" value="F-box-like_dom_sf"/>
</dbReference>
<dbReference type="AlphaFoldDB" id="A0A165SPN2"/>
<proteinExistence type="predicted"/>
<keyword evidence="3" id="KW-1185">Reference proteome</keyword>
<gene>
    <name evidence="2" type="ORF">NEOLEDRAFT_344860</name>
</gene>
<evidence type="ECO:0000313" key="3">
    <source>
        <dbReference type="Proteomes" id="UP000076761"/>
    </source>
</evidence>
<dbReference type="OrthoDB" id="3270296at2759"/>